<dbReference type="SUPFAM" id="SSF47203">
    <property type="entry name" value="Acyl-CoA dehydrogenase C-terminal domain-like"/>
    <property type="match status" value="1"/>
</dbReference>
<evidence type="ECO:0000259" key="8">
    <source>
        <dbReference type="Pfam" id="PF18158"/>
    </source>
</evidence>
<dbReference type="Pfam" id="PF00441">
    <property type="entry name" value="Acyl-CoA_dh_1"/>
    <property type="match status" value="1"/>
</dbReference>
<dbReference type="PANTHER" id="PTHR42707">
    <property type="entry name" value="ACYL-COA DEHYDROGENASE"/>
    <property type="match status" value="1"/>
</dbReference>
<dbReference type="InterPro" id="IPR036250">
    <property type="entry name" value="AcylCo_DH-like_C"/>
</dbReference>
<keyword evidence="3 5" id="KW-0274">FAD</keyword>
<dbReference type="OMA" id="IEMVAMT"/>
<dbReference type="Gene3D" id="1.20.140.10">
    <property type="entry name" value="Butyryl-CoA Dehydrogenase, subunit A, domain 3"/>
    <property type="match status" value="1"/>
</dbReference>
<dbReference type="OrthoDB" id="10251155at2759"/>
<dbReference type="InterPro" id="IPR053998">
    <property type="entry name" value="ACDH-11_C"/>
</dbReference>
<dbReference type="Pfam" id="PF22217">
    <property type="entry name" value="ACDH-11_C"/>
    <property type="match status" value="1"/>
</dbReference>
<feature type="domain" description="Acyl-CoA oxidase/dehydrogenase middle" evidence="7">
    <location>
        <begin position="214"/>
        <end position="317"/>
    </location>
</feature>
<feature type="domain" description="Acyl-CoA dehydrogenase 11-like C-terminal" evidence="9">
    <location>
        <begin position="492"/>
        <end position="613"/>
    </location>
</feature>
<reference evidence="10" key="2">
    <citation type="submission" date="2025-08" db="UniProtKB">
        <authorList>
            <consortium name="Ensembl"/>
        </authorList>
    </citation>
    <scope>IDENTIFICATION</scope>
</reference>
<dbReference type="Pfam" id="PF02770">
    <property type="entry name" value="Acyl-CoA_dh_M"/>
    <property type="match status" value="1"/>
</dbReference>
<dbReference type="InterPro" id="IPR041504">
    <property type="entry name" value="AidB_N"/>
</dbReference>
<evidence type="ECO:0000256" key="2">
    <source>
        <dbReference type="ARBA" id="ARBA00022630"/>
    </source>
</evidence>
<dbReference type="SUPFAM" id="SSF56645">
    <property type="entry name" value="Acyl-CoA dehydrogenase NM domain-like"/>
    <property type="match status" value="1"/>
</dbReference>
<evidence type="ECO:0000259" key="7">
    <source>
        <dbReference type="Pfam" id="PF02770"/>
    </source>
</evidence>
<evidence type="ECO:0000256" key="4">
    <source>
        <dbReference type="ARBA" id="ARBA00023002"/>
    </source>
</evidence>
<accession>A0A4X2KPH5</accession>
<evidence type="ECO:0000313" key="11">
    <source>
        <dbReference type="Proteomes" id="UP000314987"/>
    </source>
</evidence>
<protein>
    <recommendedName>
        <fullName evidence="12">Acyl-CoA dehydrogenase family member 11</fullName>
    </recommendedName>
</protein>
<keyword evidence="11" id="KW-1185">Reference proteome</keyword>
<evidence type="ECO:0000259" key="6">
    <source>
        <dbReference type="Pfam" id="PF00441"/>
    </source>
</evidence>
<evidence type="ECO:0008006" key="12">
    <source>
        <dbReference type="Google" id="ProtNLM"/>
    </source>
</evidence>
<dbReference type="AlphaFoldDB" id="A0A4X2KPH5"/>
<keyword evidence="2 5" id="KW-0285">Flavoprotein</keyword>
<comment type="cofactor">
    <cofactor evidence="5">
        <name>FAD</name>
        <dbReference type="ChEBI" id="CHEBI:57692"/>
    </cofactor>
</comment>
<evidence type="ECO:0000256" key="1">
    <source>
        <dbReference type="ARBA" id="ARBA00009347"/>
    </source>
</evidence>
<reference evidence="10" key="3">
    <citation type="submission" date="2025-09" db="UniProtKB">
        <authorList>
            <consortium name="Ensembl"/>
        </authorList>
    </citation>
    <scope>IDENTIFICATION</scope>
</reference>
<dbReference type="Proteomes" id="UP000314987">
    <property type="component" value="Unassembled WGS sequence"/>
</dbReference>
<dbReference type="GeneTree" id="ENSGT00640000091701"/>
<organism evidence="10 11">
    <name type="scientific">Vombatus ursinus</name>
    <name type="common">Common wombat</name>
    <dbReference type="NCBI Taxonomy" id="29139"/>
    <lineage>
        <taxon>Eukaryota</taxon>
        <taxon>Metazoa</taxon>
        <taxon>Chordata</taxon>
        <taxon>Craniata</taxon>
        <taxon>Vertebrata</taxon>
        <taxon>Euteleostomi</taxon>
        <taxon>Mammalia</taxon>
        <taxon>Metatheria</taxon>
        <taxon>Diprotodontia</taxon>
        <taxon>Vombatidae</taxon>
        <taxon>Vombatus</taxon>
    </lineage>
</organism>
<reference evidence="11" key="1">
    <citation type="submission" date="2018-12" db="EMBL/GenBank/DDBJ databases">
        <authorList>
            <person name="Yazar S."/>
        </authorList>
    </citation>
    <scope>NUCLEOTIDE SEQUENCE [LARGE SCALE GENOMIC DNA]</scope>
</reference>
<feature type="domain" description="Adaptive response protein AidB N-terminal" evidence="8">
    <location>
        <begin position="56"/>
        <end position="187"/>
    </location>
</feature>
<sequence length="629" mass="69319">MLFRQAQRPLGWGLQRSQAWGSRRNIQQRSSPQQADIPFARARIGTFFQGQPRLGNQYLEDALLRGYLKRQLPTQVFAAVNQDLQRFGARVSDEILSLGQECETKPPRLKPFDGWGQRVDLVLTCSAWKKLKEISAEEGLIAIGYERKYFGWSRVYQMAKLFLFSPSSGMFLCPLAMADGAAKVLEVMKPSGAAGEAFGHLTSRDPKHFWTSGQWMTERKGGSDVAHGTETVALKQEDGTYKLFGLKWFTSSTDADMTLALARIRDAQGSVTKGTQGLSLFFLKSQDEQGRPNSLEVQRLKEKLGTHQLATAEVLLDGARAHLISQEGRGVATIADMLTVTRIYNAICAVGFMRRVVTMAREYATQRFAFGKFIKDHPLHTQTLARMEVQTRGGFLLVMEVGRLLGLEETNLASARDSHLLRLLNSVTKLYTAKQAMAVVSEGLECFGGQGYMEDTGLAGILRDTQVLTIWEGTTNVLALDALYVLAKSQGQVIQAFSASVQEKVASATNHSELAPSIQRLQDALRRLTCQVERLLGQGSPSMEMVARTLAYTLARIYIGALLIEHAAWAEASPSDVYASQRWCDQDLCPLDTAQRAGCDGADAVCRDLALVYEASPASRGKEGAQAPC</sequence>
<evidence type="ECO:0000256" key="3">
    <source>
        <dbReference type="ARBA" id="ARBA00022827"/>
    </source>
</evidence>
<dbReference type="STRING" id="29139.ENSVURP00010014064"/>
<evidence type="ECO:0000259" key="9">
    <source>
        <dbReference type="Pfam" id="PF22217"/>
    </source>
</evidence>
<dbReference type="Gene3D" id="2.40.110.20">
    <property type="match status" value="1"/>
</dbReference>
<keyword evidence="4 5" id="KW-0560">Oxidoreductase</keyword>
<dbReference type="Ensembl" id="ENSVURT00010016011.1">
    <property type="protein sequence ID" value="ENSVURP00010014064.1"/>
    <property type="gene ID" value="ENSVURG00010010800.1"/>
</dbReference>
<dbReference type="InterPro" id="IPR052904">
    <property type="entry name" value="Acyl-CoA_dehydrogenase-like"/>
</dbReference>
<dbReference type="RefSeq" id="XP_027721349.1">
    <property type="nucleotide sequence ID" value="XM_027865548.1"/>
</dbReference>
<evidence type="ECO:0000313" key="10">
    <source>
        <dbReference type="Ensembl" id="ENSVURP00010014064.1"/>
    </source>
</evidence>
<dbReference type="Gene3D" id="6.10.250.600">
    <property type="match status" value="1"/>
</dbReference>
<dbReference type="Pfam" id="PF18158">
    <property type="entry name" value="AidB_N"/>
    <property type="match status" value="1"/>
</dbReference>
<dbReference type="InterPro" id="IPR009075">
    <property type="entry name" value="AcylCo_DH/oxidase_C"/>
</dbReference>
<dbReference type="GeneID" id="114045502"/>
<dbReference type="GO" id="GO:0003995">
    <property type="term" value="F:acyl-CoA dehydrogenase activity"/>
    <property type="evidence" value="ECO:0007669"/>
    <property type="project" value="TreeGrafter"/>
</dbReference>
<feature type="domain" description="Acyl-CoA dehydrogenase/oxidase C-terminal" evidence="6">
    <location>
        <begin position="328"/>
        <end position="479"/>
    </location>
</feature>
<evidence type="ECO:0000256" key="5">
    <source>
        <dbReference type="RuleBase" id="RU362125"/>
    </source>
</evidence>
<name>A0A4X2KPH5_VOMUR</name>
<comment type="similarity">
    <text evidence="1 5">Belongs to the acyl-CoA dehydrogenase family.</text>
</comment>
<dbReference type="PANTHER" id="PTHR42707:SF2">
    <property type="entry name" value="ACD11 DEHYDROGENASE"/>
    <property type="match status" value="1"/>
</dbReference>
<gene>
    <name evidence="10" type="primary">LOC114045502</name>
</gene>
<dbReference type="InterPro" id="IPR009100">
    <property type="entry name" value="AcylCoA_DH/oxidase_NM_dom_sf"/>
</dbReference>
<proteinExistence type="inferred from homology"/>
<dbReference type="InterPro" id="IPR006091">
    <property type="entry name" value="Acyl-CoA_Oxase/DH_mid-dom"/>
</dbReference>